<proteinExistence type="predicted"/>
<organism evidence="2">
    <name type="scientific">Rouxiella sp. WC2420</name>
    <dbReference type="NCBI Taxonomy" id="3234145"/>
    <lineage>
        <taxon>Bacteria</taxon>
        <taxon>Pseudomonadati</taxon>
        <taxon>Pseudomonadota</taxon>
        <taxon>Gammaproteobacteria</taxon>
        <taxon>Enterobacterales</taxon>
        <taxon>Yersiniaceae</taxon>
        <taxon>Rouxiella</taxon>
    </lineage>
</organism>
<evidence type="ECO:0000313" key="2">
    <source>
        <dbReference type="EMBL" id="XDU71901.1"/>
    </source>
</evidence>
<evidence type="ECO:0000256" key="1">
    <source>
        <dbReference type="SAM" id="MobiDB-lite"/>
    </source>
</evidence>
<reference evidence="2" key="1">
    <citation type="submission" date="2024-07" db="EMBL/GenBank/DDBJ databases">
        <authorList>
            <person name="Biller S.J."/>
        </authorList>
    </citation>
    <scope>NUCLEOTIDE SEQUENCE</scope>
    <source>
        <strain evidence="2">WC2420</strain>
    </source>
</reference>
<feature type="region of interest" description="Disordered" evidence="1">
    <location>
        <begin position="343"/>
        <end position="378"/>
    </location>
</feature>
<gene>
    <name evidence="2" type="ORF">AB3G37_20700</name>
</gene>
<feature type="compositionally biased region" description="Low complexity" evidence="1">
    <location>
        <begin position="369"/>
        <end position="378"/>
    </location>
</feature>
<dbReference type="RefSeq" id="WP_369788952.1">
    <property type="nucleotide sequence ID" value="NZ_CP165628.1"/>
</dbReference>
<feature type="compositionally biased region" description="Basic and acidic residues" evidence="1">
    <location>
        <begin position="347"/>
        <end position="366"/>
    </location>
</feature>
<dbReference type="EMBL" id="CP165628">
    <property type="protein sequence ID" value="XDU71901.1"/>
    <property type="molecule type" value="Genomic_DNA"/>
</dbReference>
<sequence>MPIAPLIIGDDYPITEMNIEGLPCGARGLSVSLIEKWLSDKAISNTRLSCIGFYCCTAMTEITRTGDVDISWMKNLNDNTLLNLFQTMPNPRLHNEPNVFTLIETLIYMGRVFNNSLQDQQPLTSLFKHSQHLLQRLSKQTLNDNQLVYLLVGEYQDDILAIANRIYEASLEGYQPAKDWESLLARVAANSQLIQRIECCPNEVLDIVQRLSEEALFRSLAQVKNIAIGKGFIKSNFSNYFNPAGERNYTQNTLPTTHINIMPDALYLISSPQPEKKIIGNIAMVHRQNVQNNLQLLQDCIELDFANDYGRQPTLTIRHEKIQAYLALVRLVADCSLLSGSAPSQYDAEKNQSRFKRKRDEDRDGEGGASSLGIAGSSGLQTRTAATNTMTAVLPSEQSKGGTQHDVLSIMPEMLLQKRHSLLLAENSGLKFHHHALSLISAYETLLKCASIAETSPEQAAEYLKQRASTGVELATVSEYVQPVDQLLSYYFELIHQLFNAQALTSRDVYALTLEHSVWDISPATRALALINSEKYQTSSKFIHLLLAAGQSEGSHRELKHFLNTRKNDFSHSLVMMQSSRDGLNRIKHEALNDWLRKPGPLSLQAQQIVTLLGNYQLLDNDRKIASLYQKSRITMAEPSVNTSALASPQQALSARIMTGQNKLESALTSEYLRLGRYEKQLAFNHLSLQQVQKDPGAPLVHFISLLSNVLKDFRQMTAHAGSATLQKDRLFEEQEIARRLAMNSSSEQPSPINLIPLLLAEILTQVTQSATSLTSASPRSKSDFSNQHYDIQASGESRDSLSEQLSILNFMPRQSNTINDDHDTLTARFSRLRGDKMTQSKSDSIQKIIDQALNRHTSNTAALDLVRLSYRTQIVNQEIKDIKNRGLKRQMQSQHGFNQQTSRVAEKL</sequence>
<accession>A0AB39VQQ6</accession>
<name>A0AB39VQQ6_9GAMM</name>
<dbReference type="AlphaFoldDB" id="A0AB39VQQ6"/>
<protein>
    <submittedName>
        <fullName evidence="2">Uncharacterized protein</fullName>
    </submittedName>
</protein>